<keyword evidence="7" id="KW-0106">Calcium</keyword>
<dbReference type="GO" id="GO:0046872">
    <property type="term" value="F:metal ion binding"/>
    <property type="evidence" value="ECO:0007669"/>
    <property type="project" value="UniProtKB-KW"/>
</dbReference>
<dbReference type="AlphaFoldDB" id="V2WTI3"/>
<dbReference type="HOGENOM" id="CLU_014819_1_0_1"/>
<dbReference type="PANTHER" id="PTHR33938:SF15">
    <property type="entry name" value="FERULOYL ESTERASE B-RELATED"/>
    <property type="match status" value="1"/>
</dbReference>
<dbReference type="OrthoDB" id="3039123at2759"/>
<evidence type="ECO:0000256" key="4">
    <source>
        <dbReference type="ARBA" id="ARBA00022723"/>
    </source>
</evidence>
<keyword evidence="12" id="KW-1185">Reference proteome</keyword>
<dbReference type="InterPro" id="IPR011118">
    <property type="entry name" value="Tannase/feruloyl_esterase"/>
</dbReference>
<dbReference type="KEGG" id="mrr:Moror_13482"/>
<protein>
    <recommendedName>
        <fullName evidence="10">Carboxylic ester hydrolase</fullName>
        <ecNumber evidence="10">3.1.1.-</ecNumber>
    </recommendedName>
</protein>
<dbReference type="Proteomes" id="UP000017559">
    <property type="component" value="Unassembled WGS sequence"/>
</dbReference>
<sequence>MKSKMLHEITQFLNSFNLSLLQVPMLLPLSLDSRFNFDAACSTIGPQVASIQNATLVLAESVAAGTTLRFPNLDDSCGSKSQVVSADICRVALSFATSESSSIYMESWLPRNWTGRFLSTGNGGLGGCVEYNNMAYTSALGFAVVGANNGHDGDTGAPFEGNPEVLADYAYRSIHTNVVVGKEITQRFYRTPHQKSYYFGCSTGGRQGLKSVQDFPDDFDGVIAGAPAADLNALIGWSGHFLSITGTPGQPSFISQSIWRGLISENVLAQCDGIDGVLDGIIEDPNLCNYDPSELLCKDEQTANCLTGTQVQTVRGVYSSWRNFEGNVLYPRQQPGAESSAIGYYDGTPFQYTSDWFRYVIYNSSFDAARITLPEYLHAIAVDPFGVSTWKGDISAFRERNGKLVVYHGQQDGIISPANSERYYEHVSNTMGLSTSSLDDFYRFFRISGMEHCSGGTGASQIGGTGSVAESTNLDPGSNILMALVRWVEEGVAPDTITGYRYKDGIMSSGVAFSRKHCRYPYRNTYDGIGDSTKPESWTCVLPV</sequence>
<evidence type="ECO:0000256" key="6">
    <source>
        <dbReference type="ARBA" id="ARBA00022801"/>
    </source>
</evidence>
<keyword evidence="8" id="KW-1015">Disulfide bond</keyword>
<comment type="catalytic activity">
    <reaction evidence="9">
        <text>feruloyl-polysaccharide + H2O = ferulate + polysaccharide.</text>
        <dbReference type="EC" id="3.1.1.73"/>
    </reaction>
</comment>
<dbReference type="Pfam" id="PF07519">
    <property type="entry name" value="Tannase"/>
    <property type="match status" value="1"/>
</dbReference>
<organism evidence="11 12">
    <name type="scientific">Moniliophthora roreri (strain MCA 2997)</name>
    <name type="common">Cocoa frosty pod rot fungus</name>
    <name type="synonym">Crinipellis roreri</name>
    <dbReference type="NCBI Taxonomy" id="1381753"/>
    <lineage>
        <taxon>Eukaryota</taxon>
        <taxon>Fungi</taxon>
        <taxon>Dikarya</taxon>
        <taxon>Basidiomycota</taxon>
        <taxon>Agaricomycotina</taxon>
        <taxon>Agaricomycetes</taxon>
        <taxon>Agaricomycetidae</taxon>
        <taxon>Agaricales</taxon>
        <taxon>Marasmiineae</taxon>
        <taxon>Marasmiaceae</taxon>
        <taxon>Moniliophthora</taxon>
    </lineage>
</organism>
<evidence type="ECO:0000256" key="7">
    <source>
        <dbReference type="ARBA" id="ARBA00022837"/>
    </source>
</evidence>
<dbReference type="InterPro" id="IPR029058">
    <property type="entry name" value="AB_hydrolase_fold"/>
</dbReference>
<dbReference type="PANTHER" id="PTHR33938">
    <property type="entry name" value="FERULOYL ESTERASE B-RELATED"/>
    <property type="match status" value="1"/>
</dbReference>
<evidence type="ECO:0000313" key="12">
    <source>
        <dbReference type="Proteomes" id="UP000017559"/>
    </source>
</evidence>
<evidence type="ECO:0000256" key="3">
    <source>
        <dbReference type="ARBA" id="ARBA00022651"/>
    </source>
</evidence>
<evidence type="ECO:0000256" key="8">
    <source>
        <dbReference type="ARBA" id="ARBA00023157"/>
    </source>
</evidence>
<proteinExistence type="inferred from homology"/>
<keyword evidence="4" id="KW-0479">Metal-binding</keyword>
<keyword evidence="3" id="KW-0858">Xylan degradation</keyword>
<dbReference type="EC" id="3.1.1.-" evidence="10"/>
<dbReference type="EMBL" id="AWSO01001424">
    <property type="protein sequence ID" value="ESK83871.1"/>
    <property type="molecule type" value="Genomic_DNA"/>
</dbReference>
<dbReference type="GO" id="GO:0030600">
    <property type="term" value="F:feruloyl esterase activity"/>
    <property type="evidence" value="ECO:0007669"/>
    <property type="project" value="UniProtKB-EC"/>
</dbReference>
<evidence type="ECO:0000256" key="1">
    <source>
        <dbReference type="ARBA" id="ARBA00006249"/>
    </source>
</evidence>
<evidence type="ECO:0000256" key="9">
    <source>
        <dbReference type="ARBA" id="ARBA00034075"/>
    </source>
</evidence>
<keyword evidence="6 10" id="KW-0378">Hydrolase</keyword>
<dbReference type="GO" id="GO:0045493">
    <property type="term" value="P:xylan catabolic process"/>
    <property type="evidence" value="ECO:0007669"/>
    <property type="project" value="UniProtKB-KW"/>
</dbReference>
<accession>V2WTI3</accession>
<keyword evidence="5" id="KW-0732">Signal</keyword>
<dbReference type="Gene3D" id="3.40.50.1820">
    <property type="entry name" value="alpha/beta hydrolase"/>
    <property type="match status" value="1"/>
</dbReference>
<name>V2WTI3_MONRO</name>
<dbReference type="SUPFAM" id="SSF53474">
    <property type="entry name" value="alpha/beta-Hydrolases"/>
    <property type="match status" value="1"/>
</dbReference>
<keyword evidence="3" id="KW-0119">Carbohydrate metabolism</keyword>
<evidence type="ECO:0000256" key="10">
    <source>
        <dbReference type="RuleBase" id="RU361238"/>
    </source>
</evidence>
<evidence type="ECO:0000313" key="11">
    <source>
        <dbReference type="EMBL" id="ESK83871.1"/>
    </source>
</evidence>
<keyword evidence="3" id="KW-0624">Polysaccharide degradation</keyword>
<keyword evidence="2" id="KW-0719">Serine esterase</keyword>
<gene>
    <name evidence="11" type="ORF">Moror_13482</name>
</gene>
<evidence type="ECO:0000256" key="2">
    <source>
        <dbReference type="ARBA" id="ARBA00022487"/>
    </source>
</evidence>
<comment type="caution">
    <text evidence="11">The sequence shown here is derived from an EMBL/GenBank/DDBJ whole genome shotgun (WGS) entry which is preliminary data.</text>
</comment>
<reference evidence="11 12" key="1">
    <citation type="journal article" date="2014" name="BMC Genomics">
        <title>Genome and secretome analysis of the hemibiotrophic fungal pathogen, Moniliophthora roreri, which causes frosty pod rot disease of cacao: mechanisms of the biotrophic and necrotrophic phases.</title>
        <authorList>
            <person name="Meinhardt L.W."/>
            <person name="Costa G.G.L."/>
            <person name="Thomazella D.P.T."/>
            <person name="Teixeira P.J.P.L."/>
            <person name="Carazzolle M.F."/>
            <person name="Schuster S.C."/>
            <person name="Carlson J.E."/>
            <person name="Guiltinan M.J."/>
            <person name="Mieczkowski P."/>
            <person name="Farmer A."/>
            <person name="Ramaraj T."/>
            <person name="Crozier J."/>
            <person name="Davis R.E."/>
            <person name="Shao J."/>
            <person name="Melnick R.L."/>
            <person name="Pereira G.A.G."/>
            <person name="Bailey B.A."/>
        </authorList>
    </citation>
    <scope>NUCLEOTIDE SEQUENCE [LARGE SCALE GENOMIC DNA]</scope>
    <source>
        <strain evidence="11 12">MCA 2997</strain>
    </source>
</reference>
<comment type="similarity">
    <text evidence="1 10">Belongs to the tannase family.</text>
</comment>
<evidence type="ECO:0000256" key="5">
    <source>
        <dbReference type="ARBA" id="ARBA00022729"/>
    </source>
</evidence>